<gene>
    <name evidence="2" type="ORF">X805_36310</name>
</gene>
<keyword evidence="1" id="KW-0472">Membrane</keyword>
<sequence length="42" mass="4677">MNLVAIENSLSSYFVLLRTVIAIFVISLFMQKLVVGAFSNRA</sequence>
<keyword evidence="1" id="KW-1133">Transmembrane helix</keyword>
<accession>A0A059KH43</accession>
<proteinExistence type="predicted"/>
<dbReference type="Proteomes" id="UP000026714">
    <property type="component" value="Unassembled WGS sequence"/>
</dbReference>
<evidence type="ECO:0000313" key="3">
    <source>
        <dbReference type="Proteomes" id="UP000026714"/>
    </source>
</evidence>
<organism evidence="2 3">
    <name type="scientific">Sphaerotilus natans subsp. natans DSM 6575</name>
    <dbReference type="NCBI Taxonomy" id="1286631"/>
    <lineage>
        <taxon>Bacteria</taxon>
        <taxon>Pseudomonadati</taxon>
        <taxon>Pseudomonadota</taxon>
        <taxon>Betaproteobacteria</taxon>
        <taxon>Burkholderiales</taxon>
        <taxon>Sphaerotilaceae</taxon>
        <taxon>Sphaerotilus</taxon>
    </lineage>
</organism>
<comment type="caution">
    <text evidence="2">The sequence shown here is derived from an EMBL/GenBank/DDBJ whole genome shotgun (WGS) entry which is preliminary data.</text>
</comment>
<reference evidence="2 3" key="1">
    <citation type="journal article" date="2014" name="FEMS Microbiol. Ecol.">
        <title>Sphaerotilus natans encrusted with nanoball-shaped Fe(III) oxide minerals formed by nitrate-reducing mixotrophic Fe(II) oxidation.</title>
        <authorList>
            <person name="Park S."/>
            <person name="Kim D.H."/>
            <person name="Lee J.H."/>
            <person name="Hur H.G."/>
        </authorList>
    </citation>
    <scope>NUCLEOTIDE SEQUENCE [LARGE SCALE GENOMIC DNA]</scope>
    <source>
        <strain evidence="2 3">DSM 6575</strain>
    </source>
</reference>
<keyword evidence="3" id="KW-1185">Reference proteome</keyword>
<feature type="transmembrane region" description="Helical" evidence="1">
    <location>
        <begin position="12"/>
        <end position="30"/>
    </location>
</feature>
<keyword evidence="1" id="KW-0812">Transmembrane</keyword>
<dbReference type="AlphaFoldDB" id="A0A059KH43"/>
<evidence type="ECO:0000256" key="1">
    <source>
        <dbReference type="SAM" id="Phobius"/>
    </source>
</evidence>
<dbReference type="EMBL" id="AZRA01000114">
    <property type="protein sequence ID" value="KDB50781.1"/>
    <property type="molecule type" value="Genomic_DNA"/>
</dbReference>
<protein>
    <submittedName>
        <fullName evidence="2">Uncharacterized protein</fullName>
    </submittedName>
</protein>
<dbReference type="STRING" id="34103.SAMN05421778_1413"/>
<evidence type="ECO:0000313" key="2">
    <source>
        <dbReference type="EMBL" id="KDB50781.1"/>
    </source>
</evidence>
<name>A0A059KH43_9BURK</name>